<accession>A0ACC1BW00</accession>
<name>A0ACC1BW00_9ROSI</name>
<organism evidence="1 2">
    <name type="scientific">Pistacia atlantica</name>
    <dbReference type="NCBI Taxonomy" id="434234"/>
    <lineage>
        <taxon>Eukaryota</taxon>
        <taxon>Viridiplantae</taxon>
        <taxon>Streptophyta</taxon>
        <taxon>Embryophyta</taxon>
        <taxon>Tracheophyta</taxon>
        <taxon>Spermatophyta</taxon>
        <taxon>Magnoliopsida</taxon>
        <taxon>eudicotyledons</taxon>
        <taxon>Gunneridae</taxon>
        <taxon>Pentapetalae</taxon>
        <taxon>rosids</taxon>
        <taxon>malvids</taxon>
        <taxon>Sapindales</taxon>
        <taxon>Anacardiaceae</taxon>
        <taxon>Pistacia</taxon>
    </lineage>
</organism>
<evidence type="ECO:0000313" key="1">
    <source>
        <dbReference type="EMBL" id="KAJ0103403.1"/>
    </source>
</evidence>
<gene>
    <name evidence="1" type="ORF">Patl1_05769</name>
</gene>
<reference evidence="2" key="1">
    <citation type="journal article" date="2023" name="G3 (Bethesda)">
        <title>Genome assembly and association tests identify interacting loci associated with vigor, precocity, and sex in interspecific pistachio rootstocks.</title>
        <authorList>
            <person name="Palmer W."/>
            <person name="Jacygrad E."/>
            <person name="Sagayaradj S."/>
            <person name="Cavanaugh K."/>
            <person name="Han R."/>
            <person name="Bertier L."/>
            <person name="Beede B."/>
            <person name="Kafkas S."/>
            <person name="Golino D."/>
            <person name="Preece J."/>
            <person name="Michelmore R."/>
        </authorList>
    </citation>
    <scope>NUCLEOTIDE SEQUENCE [LARGE SCALE GENOMIC DNA]</scope>
</reference>
<protein>
    <submittedName>
        <fullName evidence="1">Uncharacterized protein</fullName>
    </submittedName>
</protein>
<dbReference type="EMBL" id="CM047899">
    <property type="protein sequence ID" value="KAJ0103403.1"/>
    <property type="molecule type" value="Genomic_DNA"/>
</dbReference>
<proteinExistence type="predicted"/>
<evidence type="ECO:0000313" key="2">
    <source>
        <dbReference type="Proteomes" id="UP001164250"/>
    </source>
</evidence>
<keyword evidence="2" id="KW-1185">Reference proteome</keyword>
<dbReference type="Proteomes" id="UP001164250">
    <property type="component" value="Chromosome 3"/>
</dbReference>
<comment type="caution">
    <text evidence="1">The sequence shown here is derived from an EMBL/GenBank/DDBJ whole genome shotgun (WGS) entry which is preliminary data.</text>
</comment>
<sequence length="127" mass="14073">MASLLQLLPFICLHLLIVIASTSSNQTPKPYIVYMGSSSKTENGDVEDTELAHLQLLSTIIPSEESERISLIHHYKHAFKGFAAMLAEKEALALSGNSIKKSFAMKELFLSFPIRFFNCTQLVLGIS</sequence>